<name>X0T7Z4_9ZZZZ</name>
<reference evidence="1" key="1">
    <citation type="journal article" date="2014" name="Front. Microbiol.">
        <title>High frequency of phylogenetically diverse reductive dehalogenase-homologous genes in deep subseafloor sedimentary metagenomes.</title>
        <authorList>
            <person name="Kawai M."/>
            <person name="Futagami T."/>
            <person name="Toyoda A."/>
            <person name="Takaki Y."/>
            <person name="Nishi S."/>
            <person name="Hori S."/>
            <person name="Arai W."/>
            <person name="Tsubouchi T."/>
            <person name="Morono Y."/>
            <person name="Uchiyama I."/>
            <person name="Ito T."/>
            <person name="Fujiyama A."/>
            <person name="Inagaki F."/>
            <person name="Takami H."/>
        </authorList>
    </citation>
    <scope>NUCLEOTIDE SEQUENCE</scope>
    <source>
        <strain evidence="1">Expedition CK06-06</strain>
    </source>
</reference>
<dbReference type="AlphaFoldDB" id="X0T7Z4"/>
<dbReference type="EMBL" id="BARS01007984">
    <property type="protein sequence ID" value="GAF72200.1"/>
    <property type="molecule type" value="Genomic_DNA"/>
</dbReference>
<sequence>MEELEMAKLKGLSKDSYELVIHQLNDSCKTFRDMATFLSGKYPIKLTDKMGEIYYKTLYLRYEVETYQSKYNRG</sequence>
<organism evidence="1">
    <name type="scientific">marine sediment metagenome</name>
    <dbReference type="NCBI Taxonomy" id="412755"/>
    <lineage>
        <taxon>unclassified sequences</taxon>
        <taxon>metagenomes</taxon>
        <taxon>ecological metagenomes</taxon>
    </lineage>
</organism>
<evidence type="ECO:0000313" key="1">
    <source>
        <dbReference type="EMBL" id="GAF72200.1"/>
    </source>
</evidence>
<accession>X0T7Z4</accession>
<comment type="caution">
    <text evidence="1">The sequence shown here is derived from an EMBL/GenBank/DDBJ whole genome shotgun (WGS) entry which is preliminary data.</text>
</comment>
<protein>
    <submittedName>
        <fullName evidence="1">Uncharacterized protein</fullName>
    </submittedName>
</protein>
<proteinExistence type="predicted"/>
<gene>
    <name evidence="1" type="ORF">S01H1_15297</name>
</gene>